<evidence type="ECO:0000313" key="1">
    <source>
        <dbReference type="EMBL" id="DAD38096.1"/>
    </source>
</evidence>
<keyword evidence="2" id="KW-1185">Reference proteome</keyword>
<reference evidence="1 2" key="1">
    <citation type="journal article" date="2020" name="Mol. Biol. Evol.">
        <title>Distinct Expression and Methylation Patterns for Genes with Different Fates following a Single Whole-Genome Duplication in Flowering Plants.</title>
        <authorList>
            <person name="Shi T."/>
            <person name="Rahmani R.S."/>
            <person name="Gugger P.F."/>
            <person name="Wang M."/>
            <person name="Li H."/>
            <person name="Zhang Y."/>
            <person name="Li Z."/>
            <person name="Wang Q."/>
            <person name="Van de Peer Y."/>
            <person name="Marchal K."/>
            <person name="Chen J."/>
        </authorList>
    </citation>
    <scope>NUCLEOTIDE SEQUENCE [LARGE SCALE GENOMIC DNA]</scope>
    <source>
        <tissue evidence="1">Leaf</tissue>
    </source>
</reference>
<proteinExistence type="predicted"/>
<dbReference type="Proteomes" id="UP000607653">
    <property type="component" value="Unassembled WGS sequence"/>
</dbReference>
<sequence>MASRRLTPSKRMVTNIKFQPSNYSKRILVICNFSKEKFVMVQIAAN</sequence>
<dbReference type="EMBL" id="DUZY01000004">
    <property type="protein sequence ID" value="DAD38096.1"/>
    <property type="molecule type" value="Genomic_DNA"/>
</dbReference>
<gene>
    <name evidence="1" type="ORF">HUJ06_008737</name>
</gene>
<accession>A0A822Z516</accession>
<evidence type="ECO:0000313" key="2">
    <source>
        <dbReference type="Proteomes" id="UP000607653"/>
    </source>
</evidence>
<organism evidence="1 2">
    <name type="scientific">Nelumbo nucifera</name>
    <name type="common">Sacred lotus</name>
    <dbReference type="NCBI Taxonomy" id="4432"/>
    <lineage>
        <taxon>Eukaryota</taxon>
        <taxon>Viridiplantae</taxon>
        <taxon>Streptophyta</taxon>
        <taxon>Embryophyta</taxon>
        <taxon>Tracheophyta</taxon>
        <taxon>Spermatophyta</taxon>
        <taxon>Magnoliopsida</taxon>
        <taxon>Proteales</taxon>
        <taxon>Nelumbonaceae</taxon>
        <taxon>Nelumbo</taxon>
    </lineage>
</organism>
<dbReference type="AlphaFoldDB" id="A0A822Z516"/>
<comment type="caution">
    <text evidence="1">The sequence shown here is derived from an EMBL/GenBank/DDBJ whole genome shotgun (WGS) entry which is preliminary data.</text>
</comment>
<protein>
    <submittedName>
        <fullName evidence="1">Uncharacterized protein</fullName>
    </submittedName>
</protein>
<name>A0A822Z516_NELNU</name>